<dbReference type="AlphaFoldDB" id="B0RVJ9"/>
<dbReference type="EMBL" id="AM920689">
    <property type="protein sequence ID" value="CAP53090.1"/>
    <property type="molecule type" value="Genomic_DNA"/>
</dbReference>
<dbReference type="Proteomes" id="UP000001188">
    <property type="component" value="Chromosome"/>
</dbReference>
<dbReference type="KEGG" id="xca:xcc-b100_3723"/>
<evidence type="ECO:0000313" key="2">
    <source>
        <dbReference type="Proteomes" id="UP000001188"/>
    </source>
</evidence>
<proteinExistence type="predicted"/>
<protein>
    <submittedName>
        <fullName evidence="1">Uncharacterized protein</fullName>
    </submittedName>
</protein>
<accession>B0RVJ9</accession>
<evidence type="ECO:0000313" key="1">
    <source>
        <dbReference type="EMBL" id="CAP53090.1"/>
    </source>
</evidence>
<organism evidence="1 2">
    <name type="scientific">Xanthomonas campestris pv. campestris (strain B100)</name>
    <dbReference type="NCBI Taxonomy" id="509169"/>
    <lineage>
        <taxon>Bacteria</taxon>
        <taxon>Pseudomonadati</taxon>
        <taxon>Pseudomonadota</taxon>
        <taxon>Gammaproteobacteria</taxon>
        <taxon>Lysobacterales</taxon>
        <taxon>Lysobacteraceae</taxon>
        <taxon>Xanthomonas</taxon>
    </lineage>
</organism>
<name>B0RVJ9_XANCB</name>
<dbReference type="HOGENOM" id="CLU_2037137_0_0_6"/>
<reference evidence="1 2" key="1">
    <citation type="journal article" date="2008" name="J. Biotechnol.">
        <title>The genome of Xanthomonas campestris pv. campestris B100 and its use for the reconstruction of metabolic pathways involved in xanthan biosynthesis.</title>
        <authorList>
            <person name="Vorholter F.J."/>
            <person name="Schneiker S."/>
            <person name="Goesmann A."/>
            <person name="Krause L."/>
            <person name="Bekel T."/>
            <person name="Kaiser O."/>
            <person name="Linke B."/>
            <person name="Patschkowski T."/>
            <person name="Ruckert C."/>
            <person name="Schmid J."/>
            <person name="Sidhu V.K."/>
            <person name="Sieber V."/>
            <person name="Tauch A."/>
            <person name="Watt S.A."/>
            <person name="Weisshaar B."/>
            <person name="Becker A."/>
            <person name="Niehaus K."/>
            <person name="Puhler A."/>
        </authorList>
    </citation>
    <scope>NUCLEOTIDE SEQUENCE [LARGE SCALE GENOMIC DNA]</scope>
    <source>
        <strain evidence="1 2">B100</strain>
    </source>
</reference>
<sequence>MVGVHGCSNARRASNSPASVFCELCPQANASREMTGFHLGTDKLSGAVSSPIAGPCDGMDAATERTWTYLRRVPRGVRKPRPRPTQRLTFTSDCIQQDAADTKTALTEGDRSPCFVSRSYR</sequence>
<gene>
    <name evidence="1" type="ORF">XCCB100_3723</name>
</gene>